<comment type="caution">
    <text evidence="2">The sequence shown here is derived from an EMBL/GenBank/DDBJ whole genome shotgun (WGS) entry which is preliminary data.</text>
</comment>
<protein>
    <recommendedName>
        <fullName evidence="1">PDEase domain-containing protein</fullName>
    </recommendedName>
</protein>
<name>A0A8J2J9K0_9HEXA</name>
<feature type="domain" description="PDEase" evidence="1">
    <location>
        <begin position="1"/>
        <end position="100"/>
    </location>
</feature>
<dbReference type="GO" id="GO:0004114">
    <property type="term" value="F:3',5'-cyclic-nucleotide phosphodiesterase activity"/>
    <property type="evidence" value="ECO:0007669"/>
    <property type="project" value="InterPro"/>
</dbReference>
<dbReference type="PROSITE" id="PS51845">
    <property type="entry name" value="PDEASE_I_2"/>
    <property type="match status" value="1"/>
</dbReference>
<evidence type="ECO:0000313" key="3">
    <source>
        <dbReference type="Proteomes" id="UP000708208"/>
    </source>
</evidence>
<dbReference type="AlphaFoldDB" id="A0A8J2J9K0"/>
<gene>
    <name evidence="2" type="ORF">AFUS01_LOCUS4269</name>
</gene>
<proteinExistence type="predicted"/>
<accession>A0A8J2J9K0</accession>
<dbReference type="EMBL" id="CAJVCH010026530">
    <property type="protein sequence ID" value="CAG7700563.1"/>
    <property type="molecule type" value="Genomic_DNA"/>
</dbReference>
<organism evidence="2 3">
    <name type="scientific">Allacma fusca</name>
    <dbReference type="NCBI Taxonomy" id="39272"/>
    <lineage>
        <taxon>Eukaryota</taxon>
        <taxon>Metazoa</taxon>
        <taxon>Ecdysozoa</taxon>
        <taxon>Arthropoda</taxon>
        <taxon>Hexapoda</taxon>
        <taxon>Collembola</taxon>
        <taxon>Symphypleona</taxon>
        <taxon>Sminthuridae</taxon>
        <taxon>Allacma</taxon>
    </lineage>
</organism>
<dbReference type="InterPro" id="IPR002073">
    <property type="entry name" value="PDEase_catalytic_dom"/>
</dbReference>
<dbReference type="Pfam" id="PF00233">
    <property type="entry name" value="PDEase_I"/>
    <property type="match status" value="1"/>
</dbReference>
<evidence type="ECO:0000259" key="1">
    <source>
        <dbReference type="PROSITE" id="PS51845"/>
    </source>
</evidence>
<sequence>MTAADLCASAKPWEVQAETVRVIFEEFYEQGDLEKKQGRTPIPMMDRDKAHQLPSSQVGFLSVICISCYDLLSQVVPPSEPLLEGCRKNLIKWKHVAENQSEIKSVETDVEEKPE</sequence>
<dbReference type="PANTHER" id="PTHR11347">
    <property type="entry name" value="CYCLIC NUCLEOTIDE PHOSPHODIESTERASE"/>
    <property type="match status" value="1"/>
</dbReference>
<dbReference type="OrthoDB" id="295473at2759"/>
<dbReference type="Proteomes" id="UP000708208">
    <property type="component" value="Unassembled WGS sequence"/>
</dbReference>
<reference evidence="2" key="1">
    <citation type="submission" date="2021-06" db="EMBL/GenBank/DDBJ databases">
        <authorList>
            <person name="Hodson N. C."/>
            <person name="Mongue J. A."/>
            <person name="Jaron S. K."/>
        </authorList>
    </citation>
    <scope>NUCLEOTIDE SEQUENCE</scope>
</reference>
<keyword evidence="3" id="KW-1185">Reference proteome</keyword>
<evidence type="ECO:0000313" key="2">
    <source>
        <dbReference type="EMBL" id="CAG7700563.1"/>
    </source>
</evidence>
<dbReference type="GO" id="GO:0007165">
    <property type="term" value="P:signal transduction"/>
    <property type="evidence" value="ECO:0007669"/>
    <property type="project" value="InterPro"/>
</dbReference>